<gene>
    <name evidence="6" type="ORF">BE17_45620</name>
</gene>
<dbReference type="SUPFAM" id="SSF48498">
    <property type="entry name" value="Tetracyclin repressor-like, C-terminal domain"/>
    <property type="match status" value="1"/>
</dbReference>
<dbReference type="Pfam" id="PF21993">
    <property type="entry name" value="TetR_C_13_2"/>
    <property type="match status" value="1"/>
</dbReference>
<dbReference type="InterPro" id="IPR054156">
    <property type="entry name" value="YxaF_TetR_C"/>
</dbReference>
<dbReference type="PROSITE" id="PS01081">
    <property type="entry name" value="HTH_TETR_1"/>
    <property type="match status" value="1"/>
</dbReference>
<feature type="DNA-binding region" description="H-T-H motif" evidence="4">
    <location>
        <begin position="35"/>
        <end position="54"/>
    </location>
</feature>
<accession>A0A150RBE3</accession>
<dbReference type="PROSITE" id="PS50977">
    <property type="entry name" value="HTH_TETR_2"/>
    <property type="match status" value="1"/>
</dbReference>
<comment type="caution">
    <text evidence="6">The sequence shown here is derived from an EMBL/GenBank/DDBJ whole genome shotgun (WGS) entry which is preliminary data.</text>
</comment>
<dbReference type="InterPro" id="IPR009057">
    <property type="entry name" value="Homeodomain-like_sf"/>
</dbReference>
<organism evidence="6 7">
    <name type="scientific">Sorangium cellulosum</name>
    <name type="common">Polyangium cellulosum</name>
    <dbReference type="NCBI Taxonomy" id="56"/>
    <lineage>
        <taxon>Bacteria</taxon>
        <taxon>Pseudomonadati</taxon>
        <taxon>Myxococcota</taxon>
        <taxon>Polyangia</taxon>
        <taxon>Polyangiales</taxon>
        <taxon>Polyangiaceae</taxon>
        <taxon>Sorangium</taxon>
    </lineage>
</organism>
<name>A0A150RBE3_SORCE</name>
<evidence type="ECO:0000256" key="3">
    <source>
        <dbReference type="ARBA" id="ARBA00023163"/>
    </source>
</evidence>
<dbReference type="PANTHER" id="PTHR47506:SF3">
    <property type="entry name" value="HTH-TYPE TRANSCRIPTIONAL REGULATOR LMRA"/>
    <property type="match status" value="1"/>
</dbReference>
<dbReference type="InterPro" id="IPR001647">
    <property type="entry name" value="HTH_TetR"/>
</dbReference>
<dbReference type="EMBL" id="JEMB01002871">
    <property type="protein sequence ID" value="KYF77659.1"/>
    <property type="molecule type" value="Genomic_DNA"/>
</dbReference>
<keyword evidence="3" id="KW-0804">Transcription</keyword>
<evidence type="ECO:0000256" key="2">
    <source>
        <dbReference type="ARBA" id="ARBA00023125"/>
    </source>
</evidence>
<keyword evidence="2 4" id="KW-0238">DNA-binding</keyword>
<dbReference type="GO" id="GO:0003677">
    <property type="term" value="F:DNA binding"/>
    <property type="evidence" value="ECO:0007669"/>
    <property type="project" value="UniProtKB-UniRule"/>
</dbReference>
<keyword evidence="1" id="KW-0805">Transcription regulation</keyword>
<evidence type="ECO:0000256" key="1">
    <source>
        <dbReference type="ARBA" id="ARBA00023015"/>
    </source>
</evidence>
<evidence type="ECO:0000313" key="6">
    <source>
        <dbReference type="EMBL" id="KYF77659.1"/>
    </source>
</evidence>
<feature type="domain" description="HTH tetR-type" evidence="5">
    <location>
        <begin position="12"/>
        <end position="72"/>
    </location>
</feature>
<evidence type="ECO:0000259" key="5">
    <source>
        <dbReference type="PROSITE" id="PS50977"/>
    </source>
</evidence>
<protein>
    <submittedName>
        <fullName evidence="6">TetR family transcriptional regulator</fullName>
    </submittedName>
</protein>
<dbReference type="SUPFAM" id="SSF46689">
    <property type="entry name" value="Homeodomain-like"/>
    <property type="match status" value="1"/>
</dbReference>
<dbReference type="InterPro" id="IPR023772">
    <property type="entry name" value="DNA-bd_HTH_TetR-type_CS"/>
</dbReference>
<dbReference type="Gene3D" id="1.10.357.10">
    <property type="entry name" value="Tetracycline Repressor, domain 2"/>
    <property type="match status" value="1"/>
</dbReference>
<dbReference type="AlphaFoldDB" id="A0A150RBE3"/>
<evidence type="ECO:0000313" key="7">
    <source>
        <dbReference type="Proteomes" id="UP000075635"/>
    </source>
</evidence>
<dbReference type="Proteomes" id="UP000075635">
    <property type="component" value="Unassembled WGS sequence"/>
</dbReference>
<dbReference type="PRINTS" id="PR00455">
    <property type="entry name" value="HTHTETR"/>
</dbReference>
<evidence type="ECO:0000256" key="4">
    <source>
        <dbReference type="PROSITE-ProRule" id="PRU00335"/>
    </source>
</evidence>
<sequence>MGRPTKSKPELGEARQRLIDAARHLIRSRGYAATSVDELCGAAGVTKGAFFHHFRTKEALGVAVARDWDESVSALFAGAPYHEVEDPRDRVLAYVELRRALIAGPFPEFTCLAGTLVQETYESSPAIRDACAASILGHASSLEPDMRAALEACGRGQEVSAASLARHTQAVIQGAFVVAKAAGDPDVARESLDHLATYLKLLFSRPEPQGTCP</sequence>
<dbReference type="PANTHER" id="PTHR47506">
    <property type="entry name" value="TRANSCRIPTIONAL REGULATORY PROTEIN"/>
    <property type="match status" value="1"/>
</dbReference>
<reference evidence="6 7" key="1">
    <citation type="submission" date="2014-02" db="EMBL/GenBank/DDBJ databases">
        <title>The small core and large imbalanced accessory genome model reveals a collaborative survival strategy of Sorangium cellulosum strains in nature.</title>
        <authorList>
            <person name="Han K."/>
            <person name="Peng R."/>
            <person name="Blom J."/>
            <person name="Li Y.-Z."/>
        </authorList>
    </citation>
    <scope>NUCLEOTIDE SEQUENCE [LARGE SCALE GENOMIC DNA]</scope>
    <source>
        <strain evidence="6 7">So0011-07</strain>
    </source>
</reference>
<dbReference type="InterPro" id="IPR036271">
    <property type="entry name" value="Tet_transcr_reg_TetR-rel_C_sf"/>
</dbReference>
<proteinExistence type="predicted"/>
<dbReference type="Pfam" id="PF00440">
    <property type="entry name" value="TetR_N"/>
    <property type="match status" value="1"/>
</dbReference>